<feature type="domain" description="N-terminal Ras-GEF" evidence="5">
    <location>
        <begin position="1"/>
        <end position="79"/>
    </location>
</feature>
<dbReference type="SMART" id="SM00147">
    <property type="entry name" value="RasGEF"/>
    <property type="match status" value="1"/>
</dbReference>
<dbReference type="PANTHER" id="PTHR23113:SF363">
    <property type="entry name" value="PROTEIN SON OF SEVENLESS"/>
    <property type="match status" value="1"/>
</dbReference>
<dbReference type="InterPro" id="IPR019804">
    <property type="entry name" value="Ras_G-nucl-exch_fac_CS"/>
</dbReference>
<dbReference type="PROSITE" id="PS50212">
    <property type="entry name" value="RASGEF_NTER"/>
    <property type="match status" value="1"/>
</dbReference>
<gene>
    <name evidence="6" type="primary">SOS1_1</name>
    <name evidence="6" type="ORF">OS493_012699</name>
</gene>
<reference evidence="6" key="1">
    <citation type="submission" date="2023-01" db="EMBL/GenBank/DDBJ databases">
        <title>Genome assembly of the deep-sea coral Lophelia pertusa.</title>
        <authorList>
            <person name="Herrera S."/>
            <person name="Cordes E."/>
        </authorList>
    </citation>
    <scope>NUCLEOTIDE SEQUENCE</scope>
    <source>
        <strain evidence="6">USNM1676648</strain>
        <tissue evidence="6">Polyp</tissue>
    </source>
</reference>
<dbReference type="EMBL" id="MU826355">
    <property type="protein sequence ID" value="KAJ7379937.1"/>
    <property type="molecule type" value="Genomic_DNA"/>
</dbReference>
<organism evidence="6 7">
    <name type="scientific">Desmophyllum pertusum</name>
    <dbReference type="NCBI Taxonomy" id="174260"/>
    <lineage>
        <taxon>Eukaryota</taxon>
        <taxon>Metazoa</taxon>
        <taxon>Cnidaria</taxon>
        <taxon>Anthozoa</taxon>
        <taxon>Hexacorallia</taxon>
        <taxon>Scleractinia</taxon>
        <taxon>Caryophylliina</taxon>
        <taxon>Caryophylliidae</taxon>
        <taxon>Desmophyllum</taxon>
    </lineage>
</organism>
<feature type="compositionally biased region" description="Pro residues" evidence="3">
    <location>
        <begin position="450"/>
        <end position="463"/>
    </location>
</feature>
<dbReference type="InterPro" id="IPR036964">
    <property type="entry name" value="RASGEF_cat_dom_sf"/>
</dbReference>
<sequence>MARGEPVVREDLKRFRKEYAQPVQLRVLNVVRHWVDNHCYDFERDSQLLKKLSLFLEGVKGKAMRRWVESINKVIFRKTNSCNDSLAPEITFEKEPPPIEWHLAACNDIERFDILTLHPIEIARQLTLIESELYRAVRPSELVGSVWTKEDMKHLTSPNLLKMIHHTNKITVWFEKSMLEFSNLEERVAVLNRVIDILSVFQELNNFNGILEVELSVRRSQTLDEAKELSIDHYKKYIEKLRSINPPCVPFFGMYLTNILKTEEGNPDFLPNYPEGILNFSKRRKVAEITGEIQQYQNQPYCLQKEDFIAEYLEALDPFEGRSDTEMEDYLYQLSLEIEPRNCKQLVKHPRKTDISLKSPGTKPSYLQSRLSITSQTTLKRSTSQASAIFLPDSDMFPSSPSPSTPRTPLSSVFVPPDPVSQTIPETPFLEDSEPDYVNIENFPEKEPPPDIPPRKPASPPKPRASSVNGERSSTSENVTSPVRRQMSMIIPGVPRVPPKALTLVRFPDTAQDNEDAPPIPPRDPSKGTRRSPPPIPPRTPAGYEPMTGNEELTNHEDSLTPPALPPKSRRS</sequence>
<protein>
    <submittedName>
        <fullName evidence="6">Son of sevenless 1</fullName>
    </submittedName>
</protein>
<dbReference type="GO" id="GO:0005085">
    <property type="term" value="F:guanyl-nucleotide exchange factor activity"/>
    <property type="evidence" value="ECO:0007669"/>
    <property type="project" value="UniProtKB-KW"/>
</dbReference>
<dbReference type="PANTHER" id="PTHR23113">
    <property type="entry name" value="GUANINE NUCLEOTIDE EXCHANGE FACTOR"/>
    <property type="match status" value="1"/>
</dbReference>
<feature type="domain" description="Ras-GEF" evidence="4">
    <location>
        <begin position="118"/>
        <end position="341"/>
    </location>
</feature>
<dbReference type="Pfam" id="PF00617">
    <property type="entry name" value="RasGEF"/>
    <property type="match status" value="1"/>
</dbReference>
<evidence type="ECO:0000259" key="4">
    <source>
        <dbReference type="PROSITE" id="PS50009"/>
    </source>
</evidence>
<accession>A0A9W9ZE10</accession>
<dbReference type="GO" id="GO:0005886">
    <property type="term" value="C:plasma membrane"/>
    <property type="evidence" value="ECO:0007669"/>
    <property type="project" value="TreeGrafter"/>
</dbReference>
<dbReference type="AlphaFoldDB" id="A0A9W9ZE10"/>
<evidence type="ECO:0000256" key="1">
    <source>
        <dbReference type="ARBA" id="ARBA00022658"/>
    </source>
</evidence>
<dbReference type="CDD" id="cd06224">
    <property type="entry name" value="REM"/>
    <property type="match status" value="1"/>
</dbReference>
<dbReference type="InterPro" id="IPR008937">
    <property type="entry name" value="Ras-like_GEF"/>
</dbReference>
<dbReference type="GO" id="GO:0007265">
    <property type="term" value="P:Ras protein signal transduction"/>
    <property type="evidence" value="ECO:0007669"/>
    <property type="project" value="TreeGrafter"/>
</dbReference>
<dbReference type="Gene3D" id="1.10.840.10">
    <property type="entry name" value="Ras guanine-nucleotide exchange factors catalytic domain"/>
    <property type="match status" value="1"/>
</dbReference>
<proteinExistence type="predicted"/>
<comment type="caution">
    <text evidence="6">The sequence shown here is derived from an EMBL/GenBank/DDBJ whole genome shotgun (WGS) entry which is preliminary data.</text>
</comment>
<dbReference type="SUPFAM" id="SSF48366">
    <property type="entry name" value="Ras GEF"/>
    <property type="match status" value="1"/>
</dbReference>
<dbReference type="PROSITE" id="PS50009">
    <property type="entry name" value="RASGEF_CAT"/>
    <property type="match status" value="1"/>
</dbReference>
<dbReference type="PROSITE" id="PS00720">
    <property type="entry name" value="RASGEF"/>
    <property type="match status" value="1"/>
</dbReference>
<dbReference type="InterPro" id="IPR023578">
    <property type="entry name" value="Ras_GEF_dom_sf"/>
</dbReference>
<feature type="region of interest" description="Disordered" evidence="3">
    <location>
        <begin position="391"/>
        <end position="572"/>
    </location>
</feature>
<dbReference type="CDD" id="cd00155">
    <property type="entry name" value="RasGEF"/>
    <property type="match status" value="1"/>
</dbReference>
<keyword evidence="7" id="KW-1185">Reference proteome</keyword>
<dbReference type="InterPro" id="IPR001895">
    <property type="entry name" value="RASGEF_cat_dom"/>
</dbReference>
<evidence type="ECO:0000313" key="6">
    <source>
        <dbReference type="EMBL" id="KAJ7379937.1"/>
    </source>
</evidence>
<dbReference type="InterPro" id="IPR000651">
    <property type="entry name" value="Ras-like_Gua-exchang_fac_N"/>
</dbReference>
<dbReference type="OrthoDB" id="546434at2759"/>
<evidence type="ECO:0000313" key="7">
    <source>
        <dbReference type="Proteomes" id="UP001163046"/>
    </source>
</evidence>
<dbReference type="Gene3D" id="1.20.870.10">
    <property type="entry name" value="Son of sevenless (SoS) protein Chain: S domain 1"/>
    <property type="match status" value="1"/>
</dbReference>
<keyword evidence="1 2" id="KW-0344">Guanine-nucleotide releasing factor</keyword>
<evidence type="ECO:0000256" key="3">
    <source>
        <dbReference type="SAM" id="MobiDB-lite"/>
    </source>
</evidence>
<feature type="compositionally biased region" description="Polar residues" evidence="3">
    <location>
        <begin position="468"/>
        <end position="483"/>
    </location>
</feature>
<name>A0A9W9ZE10_9CNID</name>
<dbReference type="Pfam" id="PF00618">
    <property type="entry name" value="RasGEF_N"/>
    <property type="match status" value="1"/>
</dbReference>
<evidence type="ECO:0000259" key="5">
    <source>
        <dbReference type="PROSITE" id="PS50212"/>
    </source>
</evidence>
<evidence type="ECO:0000256" key="2">
    <source>
        <dbReference type="PROSITE-ProRule" id="PRU00168"/>
    </source>
</evidence>
<dbReference type="Proteomes" id="UP001163046">
    <property type="component" value="Unassembled WGS sequence"/>
</dbReference>